<organism evidence="1 2">
    <name type="scientific">Peronosclerospora sorghi</name>
    <dbReference type="NCBI Taxonomy" id="230839"/>
    <lineage>
        <taxon>Eukaryota</taxon>
        <taxon>Sar</taxon>
        <taxon>Stramenopiles</taxon>
        <taxon>Oomycota</taxon>
        <taxon>Peronosporomycetes</taxon>
        <taxon>Peronosporales</taxon>
        <taxon>Peronosporaceae</taxon>
        <taxon>Peronosclerospora</taxon>
    </lineage>
</organism>
<proteinExistence type="predicted"/>
<name>A0ACC0WB20_9STRA</name>
<evidence type="ECO:0000313" key="2">
    <source>
        <dbReference type="Proteomes" id="UP001163321"/>
    </source>
</evidence>
<reference evidence="1 2" key="1">
    <citation type="journal article" date="2022" name="bioRxiv">
        <title>The genome of the oomycete Peronosclerospora sorghi, a cosmopolitan pathogen of maize and sorghum, is inflated with dispersed pseudogenes.</title>
        <authorList>
            <person name="Fletcher K."/>
            <person name="Martin F."/>
            <person name="Isakeit T."/>
            <person name="Cavanaugh K."/>
            <person name="Magill C."/>
            <person name="Michelmore R."/>
        </authorList>
    </citation>
    <scope>NUCLEOTIDE SEQUENCE [LARGE SCALE GENOMIC DNA]</scope>
    <source>
        <strain evidence="1">P6</strain>
    </source>
</reference>
<evidence type="ECO:0000313" key="1">
    <source>
        <dbReference type="EMBL" id="KAI9915944.1"/>
    </source>
</evidence>
<accession>A0ACC0WB20</accession>
<protein>
    <submittedName>
        <fullName evidence="1">Uncharacterized protein</fullName>
    </submittedName>
</protein>
<sequence length="110" mass="11672">MAVLSLTLPSSSPPLPSPIAVSPTPPPPLLPSTSSKRLLYNLSKSEGTLLIDANGRAPSKRKGSRAHEHRGLQLLGPNANDDGIGQLNGPHFFQIALFLVRTWNAVNCSV</sequence>
<comment type="caution">
    <text evidence="1">The sequence shown here is derived from an EMBL/GenBank/DDBJ whole genome shotgun (WGS) entry which is preliminary data.</text>
</comment>
<dbReference type="Proteomes" id="UP001163321">
    <property type="component" value="Chromosome 3"/>
</dbReference>
<gene>
    <name evidence="1" type="ORF">PsorP6_007018</name>
</gene>
<dbReference type="EMBL" id="CM047582">
    <property type="protein sequence ID" value="KAI9915944.1"/>
    <property type="molecule type" value="Genomic_DNA"/>
</dbReference>
<keyword evidence="2" id="KW-1185">Reference proteome</keyword>